<evidence type="ECO:0008006" key="3">
    <source>
        <dbReference type="Google" id="ProtNLM"/>
    </source>
</evidence>
<evidence type="ECO:0000313" key="1">
    <source>
        <dbReference type="EnsemblMetazoa" id="PPAI007694-PA"/>
    </source>
</evidence>
<dbReference type="VEuPathDB" id="VectorBase:PPAI007694"/>
<reference evidence="1" key="1">
    <citation type="submission" date="2022-08" db="UniProtKB">
        <authorList>
            <consortium name="EnsemblMetazoa"/>
        </authorList>
    </citation>
    <scope>IDENTIFICATION</scope>
    <source>
        <strain evidence="1">Israel</strain>
    </source>
</reference>
<dbReference type="AlphaFoldDB" id="A0A1B0DHR0"/>
<dbReference type="EnsemblMetazoa" id="PPAI007694-RA">
    <property type="protein sequence ID" value="PPAI007694-PA"/>
    <property type="gene ID" value="PPAI007694"/>
</dbReference>
<proteinExistence type="predicted"/>
<dbReference type="SUPFAM" id="SSF56219">
    <property type="entry name" value="DNase I-like"/>
    <property type="match status" value="1"/>
</dbReference>
<sequence>MRNKSYNYLSSGEPTYWPSDRNKQPDLLDFAVSSGIDVNRCSVESCLDLSSDHTPVFLHLEADVDHKPKGCSSATVSLAIGVFGIIDKIVGDTQITFTRKMCLGYEGYIHVITMKKTLQFQCTPRISLLHLLFMNDAALVVCWMSAQTIDTLDIVIPGLPGAFRGTVTGRGTLDAPGGSVTESLGMIIPLTPGTLHYFLLSIWGLYLNNVAKKAIDIVHIFVFGSGLQIDEEH</sequence>
<name>A0A1B0DHR0_PHLPP</name>
<evidence type="ECO:0000313" key="2">
    <source>
        <dbReference type="Proteomes" id="UP000092462"/>
    </source>
</evidence>
<organism evidence="1 2">
    <name type="scientific">Phlebotomus papatasi</name>
    <name type="common">Sandfly</name>
    <dbReference type="NCBI Taxonomy" id="29031"/>
    <lineage>
        <taxon>Eukaryota</taxon>
        <taxon>Metazoa</taxon>
        <taxon>Ecdysozoa</taxon>
        <taxon>Arthropoda</taxon>
        <taxon>Hexapoda</taxon>
        <taxon>Insecta</taxon>
        <taxon>Pterygota</taxon>
        <taxon>Neoptera</taxon>
        <taxon>Endopterygota</taxon>
        <taxon>Diptera</taxon>
        <taxon>Nematocera</taxon>
        <taxon>Psychodoidea</taxon>
        <taxon>Psychodidae</taxon>
        <taxon>Phlebotomus</taxon>
        <taxon>Phlebotomus</taxon>
    </lineage>
</organism>
<accession>A0A1B0DHR0</accession>
<dbReference type="InterPro" id="IPR036691">
    <property type="entry name" value="Endo/exonu/phosph_ase_sf"/>
</dbReference>
<dbReference type="Proteomes" id="UP000092462">
    <property type="component" value="Unassembled WGS sequence"/>
</dbReference>
<keyword evidence="2" id="KW-1185">Reference proteome</keyword>
<dbReference type="EMBL" id="AJVK01061445">
    <property type="status" value="NOT_ANNOTATED_CDS"/>
    <property type="molecule type" value="Genomic_DNA"/>
</dbReference>
<protein>
    <recommendedName>
        <fullName evidence="3">Endonuclease/exonuclease/phosphatase domain-containing protein</fullName>
    </recommendedName>
</protein>